<sequence>LVSIHCFPNGNGRHSRLMADIIISKVFEQRVFSWGGDNLSCETNAREIYLKAIKLADKGNYSALIKFSRT</sequence>
<dbReference type="InterPro" id="IPR003812">
    <property type="entry name" value="Fido"/>
</dbReference>
<keyword evidence="3" id="KW-1185">Reference proteome</keyword>
<dbReference type="PROSITE" id="PS51459">
    <property type="entry name" value="FIDO"/>
    <property type="match status" value="1"/>
</dbReference>
<dbReference type="SUPFAM" id="SSF140931">
    <property type="entry name" value="Fic-like"/>
    <property type="match status" value="1"/>
</dbReference>
<dbReference type="Proteomes" id="UP000198517">
    <property type="component" value="Unassembled WGS sequence"/>
</dbReference>
<feature type="non-terminal residue" evidence="2">
    <location>
        <position position="1"/>
    </location>
</feature>
<accession>A0A1G7FRL9</accession>
<evidence type="ECO:0000313" key="3">
    <source>
        <dbReference type="Proteomes" id="UP000198517"/>
    </source>
</evidence>
<dbReference type="AlphaFoldDB" id="A0A1G7FRL9"/>
<dbReference type="Gene3D" id="1.10.3290.10">
    <property type="entry name" value="Fido-like domain"/>
    <property type="match status" value="1"/>
</dbReference>
<evidence type="ECO:0000259" key="1">
    <source>
        <dbReference type="PROSITE" id="PS51459"/>
    </source>
</evidence>
<gene>
    <name evidence="2" type="ORF">SAMN05421544_12617</name>
</gene>
<evidence type="ECO:0000313" key="2">
    <source>
        <dbReference type="EMBL" id="SDE78550.1"/>
    </source>
</evidence>
<feature type="domain" description="Fido" evidence="1">
    <location>
        <begin position="1"/>
        <end position="70"/>
    </location>
</feature>
<organism evidence="2 3">
    <name type="scientific">Riemerella columbipharyngis</name>
    <dbReference type="NCBI Taxonomy" id="1071918"/>
    <lineage>
        <taxon>Bacteria</taxon>
        <taxon>Pseudomonadati</taxon>
        <taxon>Bacteroidota</taxon>
        <taxon>Flavobacteriia</taxon>
        <taxon>Flavobacteriales</taxon>
        <taxon>Weeksellaceae</taxon>
        <taxon>Riemerella</taxon>
    </lineage>
</organism>
<dbReference type="InterPro" id="IPR036597">
    <property type="entry name" value="Fido-like_dom_sf"/>
</dbReference>
<dbReference type="EMBL" id="FNAS01000026">
    <property type="protein sequence ID" value="SDE78550.1"/>
    <property type="molecule type" value="Genomic_DNA"/>
</dbReference>
<reference evidence="2 3" key="1">
    <citation type="submission" date="2016-10" db="EMBL/GenBank/DDBJ databases">
        <authorList>
            <person name="de Groot N.N."/>
        </authorList>
    </citation>
    <scope>NUCLEOTIDE SEQUENCE [LARGE SCALE GENOMIC DNA]</scope>
    <source>
        <strain evidence="2 3">DSM 24015</strain>
    </source>
</reference>
<proteinExistence type="predicted"/>
<protein>
    <recommendedName>
        <fullName evidence="1">Fido domain-containing protein</fullName>
    </recommendedName>
</protein>
<name>A0A1G7FRL9_9FLAO</name>
<dbReference type="STRING" id="1071918.SAMN05421544_12617"/>